<protein>
    <submittedName>
        <fullName evidence="2">Uncharacterized protein</fullName>
    </submittedName>
</protein>
<organism evidence="2 3">
    <name type="scientific">Mycena albidolilacea</name>
    <dbReference type="NCBI Taxonomy" id="1033008"/>
    <lineage>
        <taxon>Eukaryota</taxon>
        <taxon>Fungi</taxon>
        <taxon>Dikarya</taxon>
        <taxon>Basidiomycota</taxon>
        <taxon>Agaricomycotina</taxon>
        <taxon>Agaricomycetes</taxon>
        <taxon>Agaricomycetidae</taxon>
        <taxon>Agaricales</taxon>
        <taxon>Marasmiineae</taxon>
        <taxon>Mycenaceae</taxon>
        <taxon>Mycena</taxon>
    </lineage>
</organism>
<dbReference type="AlphaFoldDB" id="A0AAD7AG27"/>
<dbReference type="EMBL" id="JARIHO010000007">
    <property type="protein sequence ID" value="KAJ7357921.1"/>
    <property type="molecule type" value="Genomic_DNA"/>
</dbReference>
<gene>
    <name evidence="2" type="ORF">DFH08DRAFT_801799</name>
</gene>
<proteinExistence type="predicted"/>
<keyword evidence="3" id="KW-1185">Reference proteome</keyword>
<accession>A0AAD7AG27</accession>
<evidence type="ECO:0000313" key="3">
    <source>
        <dbReference type="Proteomes" id="UP001218218"/>
    </source>
</evidence>
<dbReference type="Proteomes" id="UP001218218">
    <property type="component" value="Unassembled WGS sequence"/>
</dbReference>
<feature type="region of interest" description="Disordered" evidence="1">
    <location>
        <begin position="1"/>
        <end position="24"/>
    </location>
</feature>
<feature type="compositionally biased region" description="Basic residues" evidence="1">
    <location>
        <begin position="1"/>
        <end position="11"/>
    </location>
</feature>
<comment type="caution">
    <text evidence="2">The sequence shown here is derived from an EMBL/GenBank/DDBJ whole genome shotgun (WGS) entry which is preliminary data.</text>
</comment>
<reference evidence="2" key="1">
    <citation type="submission" date="2023-03" db="EMBL/GenBank/DDBJ databases">
        <title>Massive genome expansion in bonnet fungi (Mycena s.s.) driven by repeated elements and novel gene families across ecological guilds.</title>
        <authorList>
            <consortium name="Lawrence Berkeley National Laboratory"/>
            <person name="Harder C.B."/>
            <person name="Miyauchi S."/>
            <person name="Viragh M."/>
            <person name="Kuo A."/>
            <person name="Thoen E."/>
            <person name="Andreopoulos B."/>
            <person name="Lu D."/>
            <person name="Skrede I."/>
            <person name="Drula E."/>
            <person name="Henrissat B."/>
            <person name="Morin E."/>
            <person name="Kohler A."/>
            <person name="Barry K."/>
            <person name="LaButti K."/>
            <person name="Morin E."/>
            <person name="Salamov A."/>
            <person name="Lipzen A."/>
            <person name="Mereny Z."/>
            <person name="Hegedus B."/>
            <person name="Baldrian P."/>
            <person name="Stursova M."/>
            <person name="Weitz H."/>
            <person name="Taylor A."/>
            <person name="Grigoriev I.V."/>
            <person name="Nagy L.G."/>
            <person name="Martin F."/>
            <person name="Kauserud H."/>
        </authorList>
    </citation>
    <scope>NUCLEOTIDE SEQUENCE</scope>
    <source>
        <strain evidence="2">CBHHK002</strain>
    </source>
</reference>
<evidence type="ECO:0000256" key="1">
    <source>
        <dbReference type="SAM" id="MobiDB-lite"/>
    </source>
</evidence>
<name>A0AAD7AG27_9AGAR</name>
<evidence type="ECO:0000313" key="2">
    <source>
        <dbReference type="EMBL" id="KAJ7357921.1"/>
    </source>
</evidence>
<sequence>MATHKCNKGKRPASPPPRAGTSTFTFDVEDLDTAPEAEHLYTYVDRASGDGRSYVHETVPVQPPLPMKKARLGEILVGNTSGASASAPEVVNEPWEEERYTMSNDADDDDPPLPPLLPLNPKFFEPADKAMDKWMRMLRDVFLVQLLRSEGRGDGPQECPWCNNPANTPQYCCQECAGGILLWTGMPKTHCM</sequence>